<gene>
    <name evidence="1" type="ORF">C5167_022054</name>
</gene>
<dbReference type="Gramene" id="RZC60304">
    <property type="protein sequence ID" value="RZC60304"/>
    <property type="gene ID" value="C5167_022054"/>
</dbReference>
<dbReference type="Proteomes" id="UP000316621">
    <property type="component" value="Chromosome 5"/>
</dbReference>
<evidence type="ECO:0000313" key="1">
    <source>
        <dbReference type="EMBL" id="RZC60304.1"/>
    </source>
</evidence>
<dbReference type="AlphaFoldDB" id="A0A4Y7JGQ5"/>
<proteinExistence type="predicted"/>
<organism evidence="1 2">
    <name type="scientific">Papaver somniferum</name>
    <name type="common">Opium poppy</name>
    <dbReference type="NCBI Taxonomy" id="3469"/>
    <lineage>
        <taxon>Eukaryota</taxon>
        <taxon>Viridiplantae</taxon>
        <taxon>Streptophyta</taxon>
        <taxon>Embryophyta</taxon>
        <taxon>Tracheophyta</taxon>
        <taxon>Spermatophyta</taxon>
        <taxon>Magnoliopsida</taxon>
        <taxon>Ranunculales</taxon>
        <taxon>Papaveraceae</taxon>
        <taxon>Papaveroideae</taxon>
        <taxon>Papaver</taxon>
    </lineage>
</organism>
<sequence length="94" mass="10441">MNNFPKQHLEVSALSPNVQSSRIVVLPSNSIISSVSSDQVSTAYEGAEFEISKHDMNQNVSKSRYCAENSSSLARFSFQTDDSNKWEQVTPDLV</sequence>
<dbReference type="EMBL" id="CM010719">
    <property type="protein sequence ID" value="RZC60304.1"/>
    <property type="molecule type" value="Genomic_DNA"/>
</dbReference>
<protein>
    <submittedName>
        <fullName evidence="1">Uncharacterized protein</fullName>
    </submittedName>
</protein>
<accession>A0A4Y7JGQ5</accession>
<reference evidence="1 2" key="1">
    <citation type="journal article" date="2018" name="Science">
        <title>The opium poppy genome and morphinan production.</title>
        <authorList>
            <person name="Guo L."/>
            <person name="Winzer T."/>
            <person name="Yang X."/>
            <person name="Li Y."/>
            <person name="Ning Z."/>
            <person name="He Z."/>
            <person name="Teodor R."/>
            <person name="Lu Y."/>
            <person name="Bowser T.A."/>
            <person name="Graham I.A."/>
            <person name="Ye K."/>
        </authorList>
    </citation>
    <scope>NUCLEOTIDE SEQUENCE [LARGE SCALE GENOMIC DNA]</scope>
    <source>
        <strain evidence="2">cv. HN1</strain>
        <tissue evidence="1">Leaves</tissue>
    </source>
</reference>
<name>A0A4Y7JGQ5_PAPSO</name>
<keyword evidence="2" id="KW-1185">Reference proteome</keyword>
<evidence type="ECO:0000313" key="2">
    <source>
        <dbReference type="Proteomes" id="UP000316621"/>
    </source>
</evidence>